<feature type="compositionally biased region" description="Polar residues" evidence="9">
    <location>
        <begin position="2104"/>
        <end position="2118"/>
    </location>
</feature>
<dbReference type="InterPro" id="IPR019786">
    <property type="entry name" value="Zinc_finger_PHD-type_CS"/>
</dbReference>
<feature type="compositionally biased region" description="Basic and acidic residues" evidence="9">
    <location>
        <begin position="1298"/>
        <end position="1308"/>
    </location>
</feature>
<organism evidence="12 13">
    <name type="scientific">Parnassius apollo</name>
    <name type="common">Apollo butterfly</name>
    <name type="synonym">Papilio apollo</name>
    <dbReference type="NCBI Taxonomy" id="110799"/>
    <lineage>
        <taxon>Eukaryota</taxon>
        <taxon>Metazoa</taxon>
        <taxon>Ecdysozoa</taxon>
        <taxon>Arthropoda</taxon>
        <taxon>Hexapoda</taxon>
        <taxon>Insecta</taxon>
        <taxon>Pterygota</taxon>
        <taxon>Neoptera</taxon>
        <taxon>Endopterygota</taxon>
        <taxon>Lepidoptera</taxon>
        <taxon>Glossata</taxon>
        <taxon>Ditrysia</taxon>
        <taxon>Papilionoidea</taxon>
        <taxon>Papilionidae</taxon>
        <taxon>Parnassiinae</taxon>
        <taxon>Parnassini</taxon>
        <taxon>Parnassius</taxon>
        <taxon>Parnassius</taxon>
    </lineage>
</organism>
<feature type="compositionally biased region" description="Basic residues" evidence="9">
    <location>
        <begin position="674"/>
        <end position="699"/>
    </location>
</feature>
<dbReference type="InterPro" id="IPR001965">
    <property type="entry name" value="Znf_PHD"/>
</dbReference>
<feature type="compositionally biased region" description="Basic and acidic residues" evidence="9">
    <location>
        <begin position="2481"/>
        <end position="2491"/>
    </location>
</feature>
<feature type="compositionally biased region" description="Basic and acidic residues" evidence="9">
    <location>
        <begin position="1771"/>
        <end position="1784"/>
    </location>
</feature>
<reference evidence="12" key="1">
    <citation type="submission" date="2021-04" db="EMBL/GenBank/DDBJ databases">
        <authorList>
            <person name="Tunstrom K."/>
        </authorList>
    </citation>
    <scope>NUCLEOTIDE SEQUENCE</scope>
</reference>
<gene>
    <name evidence="12" type="ORF">PAPOLLO_LOCUS21622</name>
</gene>
<evidence type="ECO:0000256" key="7">
    <source>
        <dbReference type="ARBA" id="ARBA00068706"/>
    </source>
</evidence>
<dbReference type="Pfam" id="PF10513">
    <property type="entry name" value="EPL1"/>
    <property type="match status" value="1"/>
</dbReference>
<feature type="compositionally biased region" description="Low complexity" evidence="9">
    <location>
        <begin position="637"/>
        <end position="651"/>
    </location>
</feature>
<dbReference type="Pfam" id="PF13832">
    <property type="entry name" value="zf-HC5HC2H_2"/>
    <property type="match status" value="1"/>
</dbReference>
<dbReference type="FunFam" id="3.30.40.10:FF:000030">
    <property type="entry name" value="Protein Jade-1 isoform 1"/>
    <property type="match status" value="1"/>
</dbReference>
<feature type="region of interest" description="Disordered" evidence="9">
    <location>
        <begin position="595"/>
        <end position="1228"/>
    </location>
</feature>
<dbReference type="InterPro" id="IPR019542">
    <property type="entry name" value="Enhancer_polycomb-like_N"/>
</dbReference>
<feature type="region of interest" description="Disordered" evidence="9">
    <location>
        <begin position="2210"/>
        <end position="2251"/>
    </location>
</feature>
<evidence type="ECO:0000256" key="6">
    <source>
        <dbReference type="ARBA" id="ARBA00055261"/>
    </source>
</evidence>
<dbReference type="FunFam" id="3.30.40.10:FF:000004">
    <property type="entry name" value="Jade family PHD finger 2"/>
    <property type="match status" value="1"/>
</dbReference>
<feature type="region of interest" description="Disordered" evidence="9">
    <location>
        <begin position="2547"/>
        <end position="2613"/>
    </location>
</feature>
<feature type="compositionally biased region" description="Basic residues" evidence="9">
    <location>
        <begin position="2020"/>
        <end position="2040"/>
    </location>
</feature>
<evidence type="ECO:0000313" key="13">
    <source>
        <dbReference type="Proteomes" id="UP000691718"/>
    </source>
</evidence>
<feature type="compositionally biased region" description="Polar residues" evidence="9">
    <location>
        <begin position="804"/>
        <end position="813"/>
    </location>
</feature>
<name>A0A8S3XRH6_PARAO</name>
<dbReference type="GO" id="GO:0006357">
    <property type="term" value="P:regulation of transcription by RNA polymerase II"/>
    <property type="evidence" value="ECO:0007669"/>
    <property type="project" value="TreeGrafter"/>
</dbReference>
<feature type="region of interest" description="Disordered" evidence="9">
    <location>
        <begin position="1"/>
        <end position="30"/>
    </location>
</feature>
<feature type="compositionally biased region" description="Low complexity" evidence="9">
    <location>
        <begin position="2134"/>
        <end position="2145"/>
    </location>
</feature>
<keyword evidence="2" id="KW-0677">Repeat</keyword>
<feature type="domain" description="PHD-type" evidence="11">
    <location>
        <begin position="277"/>
        <end position="394"/>
    </location>
</feature>
<feature type="region of interest" description="Disordered" evidence="9">
    <location>
        <begin position="1921"/>
        <end position="2056"/>
    </location>
</feature>
<dbReference type="PROSITE" id="PS51805">
    <property type="entry name" value="EPHD"/>
    <property type="match status" value="1"/>
</dbReference>
<feature type="compositionally biased region" description="Basic residues" evidence="9">
    <location>
        <begin position="2507"/>
        <end position="2522"/>
    </location>
</feature>
<feature type="compositionally biased region" description="Polar residues" evidence="9">
    <location>
        <begin position="2431"/>
        <end position="2440"/>
    </location>
</feature>
<feature type="region of interest" description="Disordered" evidence="9">
    <location>
        <begin position="2460"/>
        <end position="2531"/>
    </location>
</feature>
<comment type="caution">
    <text evidence="12">The sequence shown here is derived from an EMBL/GenBank/DDBJ whole genome shotgun (WGS) entry which is preliminary data.</text>
</comment>
<feature type="compositionally biased region" description="Basic residues" evidence="9">
    <location>
        <begin position="1111"/>
        <end position="1120"/>
    </location>
</feature>
<evidence type="ECO:0000256" key="3">
    <source>
        <dbReference type="ARBA" id="ARBA00022771"/>
    </source>
</evidence>
<protein>
    <recommendedName>
        <fullName evidence="7">PHD finger protein rhinoceros</fullName>
    </recommendedName>
</protein>
<feature type="compositionally biased region" description="Basic and acidic residues" evidence="9">
    <location>
        <begin position="1184"/>
        <end position="1197"/>
    </location>
</feature>
<feature type="compositionally biased region" description="Polar residues" evidence="9">
    <location>
        <begin position="2285"/>
        <end position="2309"/>
    </location>
</feature>
<dbReference type="CDD" id="cd15573">
    <property type="entry name" value="PHD_JADE"/>
    <property type="match status" value="1"/>
</dbReference>
<feature type="domain" description="PHD-type" evidence="10">
    <location>
        <begin position="220"/>
        <end position="275"/>
    </location>
</feature>
<feature type="compositionally biased region" description="Polar residues" evidence="9">
    <location>
        <begin position="1200"/>
        <end position="1215"/>
    </location>
</feature>
<feature type="compositionally biased region" description="Polar residues" evidence="9">
    <location>
        <begin position="1947"/>
        <end position="1987"/>
    </location>
</feature>
<feature type="region of interest" description="Disordered" evidence="9">
    <location>
        <begin position="2640"/>
        <end position="2673"/>
    </location>
</feature>
<dbReference type="OrthoDB" id="20839at2759"/>
<keyword evidence="4" id="KW-0862">Zinc</keyword>
<dbReference type="Proteomes" id="UP000691718">
    <property type="component" value="Unassembled WGS sequence"/>
</dbReference>
<feature type="compositionally biased region" description="Basic and acidic residues" evidence="9">
    <location>
        <begin position="1217"/>
        <end position="1228"/>
    </location>
</feature>
<feature type="region of interest" description="Disordered" evidence="9">
    <location>
        <begin position="2270"/>
        <end position="2309"/>
    </location>
</feature>
<dbReference type="EMBL" id="CAJQZP010001331">
    <property type="protein sequence ID" value="CAG5039393.1"/>
    <property type="molecule type" value="Genomic_DNA"/>
</dbReference>
<comment type="function">
    <text evidence="6">May function as a negative regulator of the EGFR/Ras/MAPK signaling pathway during eye development.</text>
</comment>
<feature type="region of interest" description="Disordered" evidence="9">
    <location>
        <begin position="1277"/>
        <end position="1333"/>
    </location>
</feature>
<evidence type="ECO:0000256" key="1">
    <source>
        <dbReference type="ARBA" id="ARBA00022723"/>
    </source>
</evidence>
<dbReference type="PANTHER" id="PTHR13793:SF160">
    <property type="entry name" value="PHD FINGER PROTEIN RHINOCEROS"/>
    <property type="match status" value="1"/>
</dbReference>
<dbReference type="Pfam" id="PF13831">
    <property type="entry name" value="PHD_2"/>
    <property type="match status" value="1"/>
</dbReference>
<feature type="compositionally biased region" description="Basic and acidic residues" evidence="9">
    <location>
        <begin position="865"/>
        <end position="881"/>
    </location>
</feature>
<feature type="region of interest" description="Disordered" evidence="9">
    <location>
        <begin position="2073"/>
        <end position="2180"/>
    </location>
</feature>
<evidence type="ECO:0000313" key="12">
    <source>
        <dbReference type="EMBL" id="CAG5039393.1"/>
    </source>
</evidence>
<feature type="region of interest" description="Disordered" evidence="9">
    <location>
        <begin position="396"/>
        <end position="427"/>
    </location>
</feature>
<feature type="compositionally biased region" description="Low complexity" evidence="9">
    <location>
        <begin position="2562"/>
        <end position="2578"/>
    </location>
</feature>
<feature type="compositionally biased region" description="Low complexity" evidence="9">
    <location>
        <begin position="2644"/>
        <end position="2661"/>
    </location>
</feature>
<sequence length="2673" mass="295920">MSLRGTKRATGVRSEEAGTSKRRRTEPEDALWQLRPVSDLKMSSIYNRSASEAPAELFRKDLISAMKLPDSEPLTPSEYWVITDTWKQDWERGVQVPVNPDSLPAPKVKVIDNPLPPDFQEFKLPKDKYIHLSRDAHYQADKHHLSTTPARAEAACSYDLDATDTAWLKLLNAERARAGAPAVTEDQLEKVIEDLEVRTWDKIQAIMKSEEGLGIEYDENVICDVCRSPDSEDGNEMVFCDSCNICVHQACYGITVIPDGTYGHGQWLCRPCGVGVRPTCALCPNLGGAMKCTPNGHKWAHVSCVLWIPEVSIGCAEKMEPITKISSIPPSRWSLVCVLCRERKGACIQCSVKTCKIAYHVTCAFKHGLEMRAIIEDENADDGVKLRSYCQKHSVNSKKEKCPGSGSEEEEVKRKRRKDMTSEEKTQARAARLQEIEREFDRHVSIKDISSHLLDVDQDAINYIYNYWKLKRRAGHNRPLLPPKSDDNELLSHRQEQADLDKMKMFVQLRQDLERVRNLCYMVSRREKLSRSFFRMREQTFHKQVAVLSADPAISGPDLAAIIEANHGPSIYDRLYSHPNAPDHKNDFDDLLARIAPQDSSDEKKKDRNGLVKGSKVPNPYKKHYVNGSRRSGSMFSGLSSEDSSAEISRSTKYRGRAIGSSTDEDAKKAISSPKKKISPKAKGKRSPKKPERKKKKLPQSKAVVESSSEDETFKSRIKKDRSQSKTLQQMEKEMDAGKSGHSGTDSDELMPIRSTRNSKFPVDIYSDSSEEVIAVKTDLKSEKIEKVKPEKIKSERNKPEASPSGNDSQQPLPRTKAAMKEFIPTHPEKKSVPVEEKPTPKKRGRKPSNKEKKTPVKSNDSDDEAKNKENIKFSKQKDNPSDLIVPQRQAAKKASENMRSTAIVKKEETSAEKHISGDDSKSKPKLKAKGKEVKDIPAKVGRKKSSKDTEKEPIAYVPQRQAAKKAAAHIKSGLGSKLPVVETTGTDKKKENEKSETLKMSPKKDDTKSSKISQKDSSSCSSNSSSSSYTSSSSSDEEPEKPGLKPTAKAREIKPISRQPSMFSPPGSRPTVDLPFLDKVSRPLSSTSASSDSDSIKESRFSGSGSPSPKRPRRPRRGKSISNDASPRKAPDKKLKTSERGSECRVPSPTVEGEESSRSNDTRAATRSRTRSITASGNMSNKFDTRQRKSSKDDIGHASASNKTPKETSQSCEFPTTERQKDAEIKQEIKDETCTSIEMVKNDIKTTSTNIIPHSISVEDKEKIIPLPNETLATTKTVSPKKSVDTKQKNIVSRRMSVKDFPSKEPTHVFNDSTETFPKEKLTSSSDSQNMAVVDHSSLSPIKKVNVEPPPAIDIIEKKMPSVISDNFEGNDKHWLPKAPSPNVHPPPVEKPGGHEKYMTEDKSLDSDCADKSSIKMIAKIQANLNENTMIKSPKTPMDARTITVDPIEENPMPRSMRKHSALDTEKKFINQDASHVQGVEISKSAKIPSAVNPFPNRSMFSPQSKDNELFEFDILVEDDGFNHEDMMKPFTTYPEFLFKEDSKEQGVQETLNLVDRLRMQLSSKKAPPENSAQNETITINDDKNTEGVVENKNIPNTGKDHDILLLKKSTPAETQNMRSPHNEIIDVNHKPCPVELSLTTREVAVDEKVEEPEHVNIKEKWSDLPVPVMHNELQLEPTIERKYSHTMPYNEDIKESIPIQSDVQSVLEVGDTISLSKQSDDSQSLSVIDHSVHSNDQELTQDNQNYDNNNSLIHSDCATISSPYVSHDSKWRESKITTRRSSDSSSNSEGSVCSRKADLKTRLNSCDSHPGTMMSDIDQYGPLPAYSCPVEPSMPLNQYSNYPPDASPFLNSMGSLPLFAAGACASSQLPLPSPGPGLYAQGLSYSTTPLIQPLPKPHFPLCAAFTTSSQNIALTTAMIAPPTPKPIDSPRDDIDVTGSDKFSIHVSSPSISVDSYNETSNTRPATKMSNDSNETMSSLHPQESKSPPKAVKTTPKFSSKSPGKSPGISPKQCDVPKGTKRPSNRSNRSQRGRGRSKSRGQGIHGFPPVDFMGNSIQSKLVGTVYDFDEELANDGVDLKALRERRKSIDIRDDRKSEHSYKDTSQSPRVLSPQQIKKQIPEVKEAKAPSPEPQGSPESPSSKSNSERTPGFAQVQPVLPGPVDMRTYQPFDAPVPPAGDGFHSHLLAFASGTADQQLGEIDEEVEKQLHSALRGSKPRPGTPLAGPVPDINESTKETPQLPKVSLSDSRNQLKVKIKGPFLDANYSASSVQPVAPQPPAPVHDSNTGVLSNTTSGPASSMMSGSTNLRRMRKKELLRQYWTQDMNMDDPTNTSTTGVPPPPAAPQPLPRAVITIPKAVASMTSIPTREDYKITDTPVEKKKRKVSGVNRELRHLEVTMNDDIEPSEDMKVSSYNSNTNQTHKRRGRISTKPSRSSATSPVAPKLKIKIGANVVQQVNDEPSGFQFRPPKKRLTSIPKPSLEDLRRESMKYRRMVMADFEENEKTKKFKPNKSEKRKKKKDKKLEKEKLQVINSESDSATKLIIKIKRKKEEEGRAGSQRGSGVAGTSATVAATAAAPEPPVDPFEYDPTAPDPLAIDPPFSSDASSGMRKIRTAKVTPIRLKLARSSQGSGYVMKDACEQGSSAAESTSSETAAASSSTLPVTVNKHCEVR</sequence>
<dbReference type="InterPro" id="IPR019787">
    <property type="entry name" value="Znf_PHD-finger"/>
</dbReference>
<dbReference type="InterPro" id="IPR034732">
    <property type="entry name" value="EPHD"/>
</dbReference>
<dbReference type="GO" id="GO:0008270">
    <property type="term" value="F:zinc ion binding"/>
    <property type="evidence" value="ECO:0007669"/>
    <property type="project" value="UniProtKB-KW"/>
</dbReference>
<dbReference type="PANTHER" id="PTHR13793">
    <property type="entry name" value="PHD FINGER PROTEINS"/>
    <property type="match status" value="1"/>
</dbReference>
<evidence type="ECO:0000259" key="11">
    <source>
        <dbReference type="PROSITE" id="PS51805"/>
    </source>
</evidence>
<dbReference type="SMART" id="SM00249">
    <property type="entry name" value="PHD"/>
    <property type="match status" value="2"/>
</dbReference>
<dbReference type="InterPro" id="IPR050701">
    <property type="entry name" value="Histone_Mod_Regulator"/>
</dbReference>
<feature type="compositionally biased region" description="Basic and acidic residues" evidence="9">
    <location>
        <begin position="1127"/>
        <end position="1144"/>
    </location>
</feature>
<feature type="compositionally biased region" description="Basic and acidic residues" evidence="9">
    <location>
        <begin position="2078"/>
        <end position="2103"/>
    </location>
</feature>
<keyword evidence="3 8" id="KW-0863">Zinc-finger</keyword>
<feature type="compositionally biased region" description="Basic and acidic residues" evidence="9">
    <location>
        <begin position="601"/>
        <end position="610"/>
    </location>
</feature>
<evidence type="ECO:0000259" key="10">
    <source>
        <dbReference type="PROSITE" id="PS50016"/>
    </source>
</evidence>
<proteinExistence type="inferred from homology"/>
<feature type="region of interest" description="Disordered" evidence="9">
    <location>
        <begin position="2326"/>
        <end position="2349"/>
    </location>
</feature>
<evidence type="ECO:0000256" key="2">
    <source>
        <dbReference type="ARBA" id="ARBA00022737"/>
    </source>
</evidence>
<feature type="compositionally biased region" description="Low complexity" evidence="9">
    <location>
        <begin position="1083"/>
        <end position="1094"/>
    </location>
</feature>
<evidence type="ECO:0000256" key="9">
    <source>
        <dbReference type="SAM" id="MobiDB-lite"/>
    </source>
</evidence>
<feature type="compositionally biased region" description="Low complexity" evidence="9">
    <location>
        <begin position="1785"/>
        <end position="1796"/>
    </location>
</feature>
<feature type="compositionally biased region" description="Low complexity" evidence="9">
    <location>
        <begin position="1994"/>
        <end position="2013"/>
    </location>
</feature>
<feature type="region of interest" description="Disordered" evidence="9">
    <location>
        <begin position="2399"/>
        <end position="2445"/>
    </location>
</feature>
<comment type="similarity">
    <text evidence="5">Belongs to the JADE family.</text>
</comment>
<accession>A0A8S3XRH6</accession>
<evidence type="ECO:0000256" key="5">
    <source>
        <dbReference type="ARBA" id="ARBA00038371"/>
    </source>
</evidence>
<feature type="compositionally biased region" description="Basic and acidic residues" evidence="9">
    <location>
        <begin position="827"/>
        <end position="840"/>
    </location>
</feature>
<feature type="compositionally biased region" description="Pro residues" evidence="9">
    <location>
        <begin position="2339"/>
        <end position="2349"/>
    </location>
</feature>
<feature type="compositionally biased region" description="Low complexity" evidence="9">
    <location>
        <begin position="1163"/>
        <end position="1177"/>
    </location>
</feature>
<feature type="region of interest" description="Disordered" evidence="9">
    <location>
        <begin position="1771"/>
        <end position="1796"/>
    </location>
</feature>
<dbReference type="PROSITE" id="PS01359">
    <property type="entry name" value="ZF_PHD_1"/>
    <property type="match status" value="1"/>
</dbReference>
<feature type="compositionally biased region" description="Polar residues" evidence="9">
    <location>
        <begin position="2326"/>
        <end position="2338"/>
    </location>
</feature>
<feature type="compositionally biased region" description="Low complexity" evidence="9">
    <location>
        <begin position="1011"/>
        <end position="1035"/>
    </location>
</feature>
<feature type="compositionally biased region" description="Basic and acidic residues" evidence="9">
    <location>
        <begin position="778"/>
        <end position="800"/>
    </location>
</feature>
<feature type="compositionally biased region" description="Basic and acidic residues" evidence="9">
    <location>
        <begin position="905"/>
        <end position="923"/>
    </location>
</feature>
<feature type="compositionally biased region" description="Basic and acidic residues" evidence="9">
    <location>
        <begin position="986"/>
        <end position="1010"/>
    </location>
</feature>
<keyword evidence="1" id="KW-0479">Metal-binding</keyword>
<evidence type="ECO:0000256" key="4">
    <source>
        <dbReference type="ARBA" id="ARBA00022833"/>
    </source>
</evidence>
<dbReference type="CDD" id="cd15671">
    <property type="entry name" value="ePHD_JADE"/>
    <property type="match status" value="1"/>
</dbReference>
<dbReference type="PROSITE" id="PS50016">
    <property type="entry name" value="ZF_PHD_2"/>
    <property type="match status" value="1"/>
</dbReference>
<keyword evidence="13" id="KW-1185">Reference proteome</keyword>
<evidence type="ECO:0000256" key="8">
    <source>
        <dbReference type="PROSITE-ProRule" id="PRU00146"/>
    </source>
</evidence>